<evidence type="ECO:0000313" key="2">
    <source>
        <dbReference type="Proteomes" id="UP000468650"/>
    </source>
</evidence>
<gene>
    <name evidence="1" type="ORF">F8C67_06575</name>
</gene>
<evidence type="ECO:0000313" key="1">
    <source>
        <dbReference type="EMBL" id="KAB2810243.1"/>
    </source>
</evidence>
<comment type="caution">
    <text evidence="1">The sequence shown here is derived from an EMBL/GenBank/DDBJ whole genome shotgun (WGS) entry which is preliminary data.</text>
</comment>
<protein>
    <submittedName>
        <fullName evidence="1">Uncharacterized protein</fullName>
    </submittedName>
</protein>
<proteinExistence type="predicted"/>
<dbReference type="AlphaFoldDB" id="A0A6N6RGL5"/>
<organism evidence="1 2">
    <name type="scientific">Phaeocystidibacter luteus</name>
    <dbReference type="NCBI Taxonomy" id="911197"/>
    <lineage>
        <taxon>Bacteria</taxon>
        <taxon>Pseudomonadati</taxon>
        <taxon>Bacteroidota</taxon>
        <taxon>Flavobacteriia</taxon>
        <taxon>Flavobacteriales</taxon>
        <taxon>Phaeocystidibacteraceae</taxon>
        <taxon>Phaeocystidibacter</taxon>
    </lineage>
</organism>
<dbReference type="EMBL" id="WBVO01000004">
    <property type="protein sequence ID" value="KAB2810243.1"/>
    <property type="molecule type" value="Genomic_DNA"/>
</dbReference>
<dbReference type="RefSeq" id="WP_151667032.1">
    <property type="nucleotide sequence ID" value="NZ_WBVO01000004.1"/>
</dbReference>
<dbReference type="Proteomes" id="UP000468650">
    <property type="component" value="Unassembled WGS sequence"/>
</dbReference>
<keyword evidence="2" id="KW-1185">Reference proteome</keyword>
<reference evidence="1 2" key="1">
    <citation type="submission" date="2019-09" db="EMBL/GenBank/DDBJ databases">
        <title>Genomes of family Cryomorphaceae.</title>
        <authorList>
            <person name="Bowman J.P."/>
        </authorList>
    </citation>
    <scope>NUCLEOTIDE SEQUENCE [LARGE SCALE GENOMIC DNA]</scope>
    <source>
        <strain evidence="1 2">LMG 25704</strain>
    </source>
</reference>
<name>A0A6N6RGL5_9FLAO</name>
<accession>A0A6N6RGL5</accession>
<sequence>MYIPELLNSYGLFQRTSNLNREAGFSDDYALLLNRATSAVVSIRRMEFLQKQCFLELDLFDDQIDDLDDRIVFYSESSVEIQNQISPLLSTLRIMQDQLNQILRRKYPHVNLPRSINQTIERINRYNLPTEIKDLLKTYWGSSGSRIRDLRILDQHYSSIVDKVLLQSSPDRRILILFPDNPKEQSKARWTYNQEIDGISELRIGFDELHQLIEDICEYWEYPSRQVTDSVNLYQLGDLRPFRKRTISLWFYKRLIENGDNKTLDLSGLRIGQLEDGRLEFRKLALTANKLNELRKQMGLD</sequence>